<proteinExistence type="predicted"/>
<dbReference type="KEGG" id="cyn:Cyan7425_3160"/>
<dbReference type="EMBL" id="CP001344">
    <property type="protein sequence ID" value="ACL45488.1"/>
    <property type="molecule type" value="Genomic_DNA"/>
</dbReference>
<accession>B8HN19</accession>
<sequence>MTEKYLPADFVHHLRRLLNFPDIEKSSEAEKLAFYNTWLELSALPLNAYIPF</sequence>
<dbReference type="STRING" id="395961.Cyan7425_3160"/>
<name>B8HN19_CYAP4</name>
<gene>
    <name evidence="1" type="ordered locus">Cyan7425_3160</name>
</gene>
<dbReference type="HOGENOM" id="CLU_3078998_0_0_3"/>
<evidence type="ECO:0000313" key="1">
    <source>
        <dbReference type="EMBL" id="ACL45488.1"/>
    </source>
</evidence>
<protein>
    <submittedName>
        <fullName evidence="1">Uncharacterized protein</fullName>
    </submittedName>
</protein>
<organism evidence="1">
    <name type="scientific">Cyanothece sp. (strain PCC 7425 / ATCC 29141)</name>
    <dbReference type="NCBI Taxonomy" id="395961"/>
    <lineage>
        <taxon>Bacteria</taxon>
        <taxon>Bacillati</taxon>
        <taxon>Cyanobacteriota</taxon>
        <taxon>Cyanophyceae</taxon>
        <taxon>Gomontiellales</taxon>
        <taxon>Cyanothecaceae</taxon>
        <taxon>Cyanothece</taxon>
    </lineage>
</organism>
<reference evidence="1" key="1">
    <citation type="submission" date="2009-01" db="EMBL/GenBank/DDBJ databases">
        <title>Complete sequence of chromosome Cyanothece sp. PCC 7425.</title>
        <authorList>
            <consortium name="US DOE Joint Genome Institute"/>
            <person name="Lucas S."/>
            <person name="Copeland A."/>
            <person name="Lapidus A."/>
            <person name="Glavina del Rio T."/>
            <person name="Dalin E."/>
            <person name="Tice H."/>
            <person name="Bruce D."/>
            <person name="Goodwin L."/>
            <person name="Pitluck S."/>
            <person name="Sims D."/>
            <person name="Meineke L."/>
            <person name="Brettin T."/>
            <person name="Detter J.C."/>
            <person name="Han C."/>
            <person name="Larimer F."/>
            <person name="Land M."/>
            <person name="Hauser L."/>
            <person name="Kyrpides N."/>
            <person name="Ovchinnikova G."/>
            <person name="Liberton M."/>
            <person name="Stoeckel J."/>
            <person name="Banerjee A."/>
            <person name="Singh A."/>
            <person name="Page L."/>
            <person name="Sato H."/>
            <person name="Zhao L."/>
            <person name="Sherman L."/>
            <person name="Pakrasi H."/>
            <person name="Richardson P."/>
        </authorList>
    </citation>
    <scope>NUCLEOTIDE SEQUENCE</scope>
    <source>
        <strain evidence="1">PCC 7425</strain>
    </source>
</reference>
<dbReference type="AlphaFoldDB" id="B8HN19"/>